<feature type="region of interest" description="Disordered" evidence="1">
    <location>
        <begin position="175"/>
        <end position="194"/>
    </location>
</feature>
<keyword evidence="2" id="KW-1133">Transmembrane helix</keyword>
<sequence length="236" mass="26279">MKRLSKIIFLLLVMILSMISFQNVSAAAKNLPDGFLVGDEDGINITKDGGYFFNLDDLKPGDMVKRKLIIKNLRDEAYDLKLVIRPKSKTGKIDLIENISMQILFEDQEVYQGNLGTNNDGSKEVSFGSIAARSEKAAVIDLVVNDVKKWNQLYYSGPSEAEVEWQFIAISSEKGKDQKESVPPKSAGNKQSFESGGKGLFPRAGEILKSRFIWIGLIFVAIVCLIAVKRNRSKNI</sequence>
<keyword evidence="2" id="KW-0472">Membrane</keyword>
<reference evidence="4 5" key="1">
    <citation type="submission" date="2021-03" db="EMBL/GenBank/DDBJ databases">
        <title>Enterococcal diversity collection.</title>
        <authorList>
            <person name="Gilmore M.S."/>
            <person name="Schwartzman J."/>
            <person name="Van Tyne D."/>
            <person name="Martin M."/>
            <person name="Earl A.M."/>
            <person name="Manson A.L."/>
            <person name="Straub T."/>
            <person name="Salamzade R."/>
            <person name="Saavedra J."/>
            <person name="Lebreton F."/>
            <person name="Prichula J."/>
            <person name="Schaufler K."/>
            <person name="Gaca A."/>
            <person name="Sgardioli B."/>
            <person name="Wagenaar J."/>
            <person name="Strong T."/>
        </authorList>
    </citation>
    <scope>NUCLEOTIDE SEQUENCE [LARGE SCALE GENOMIC DNA]</scope>
    <source>
        <strain evidence="4 5">MJM16</strain>
    </source>
</reference>
<evidence type="ECO:0000256" key="3">
    <source>
        <dbReference type="SAM" id="SignalP"/>
    </source>
</evidence>
<accession>A0ABS3HNM8</accession>
<keyword evidence="2" id="KW-0812">Transmembrane</keyword>
<feature type="chain" id="PRO_5047290173" evidence="3">
    <location>
        <begin position="27"/>
        <end position="236"/>
    </location>
</feature>
<protein>
    <submittedName>
        <fullName evidence="4">Uncharacterized protein</fullName>
    </submittedName>
</protein>
<comment type="caution">
    <text evidence="4">The sequence shown here is derived from an EMBL/GenBank/DDBJ whole genome shotgun (WGS) entry which is preliminary data.</text>
</comment>
<dbReference type="RefSeq" id="WP_207110221.1">
    <property type="nucleotide sequence ID" value="NZ_JAFLVR010000063.1"/>
</dbReference>
<dbReference type="Proteomes" id="UP000664495">
    <property type="component" value="Unassembled WGS sequence"/>
</dbReference>
<gene>
    <name evidence="4" type="ORF">JZO85_19680</name>
</gene>
<keyword evidence="5" id="KW-1185">Reference proteome</keyword>
<evidence type="ECO:0000313" key="4">
    <source>
        <dbReference type="EMBL" id="MBO0454485.1"/>
    </source>
</evidence>
<evidence type="ECO:0000256" key="2">
    <source>
        <dbReference type="SAM" id="Phobius"/>
    </source>
</evidence>
<proteinExistence type="predicted"/>
<feature type="signal peptide" evidence="3">
    <location>
        <begin position="1"/>
        <end position="26"/>
    </location>
</feature>
<name>A0ABS3HNM8_9ENTE</name>
<keyword evidence="3" id="KW-0732">Signal</keyword>
<feature type="transmembrane region" description="Helical" evidence="2">
    <location>
        <begin position="212"/>
        <end position="228"/>
    </location>
</feature>
<evidence type="ECO:0000313" key="5">
    <source>
        <dbReference type="Proteomes" id="UP000664495"/>
    </source>
</evidence>
<evidence type="ECO:0000256" key="1">
    <source>
        <dbReference type="SAM" id="MobiDB-lite"/>
    </source>
</evidence>
<dbReference type="EMBL" id="JAFLVR010000063">
    <property type="protein sequence ID" value="MBO0454485.1"/>
    <property type="molecule type" value="Genomic_DNA"/>
</dbReference>
<organism evidence="4 5">
    <name type="scientific">Candidatus Enterococcus murrayae</name>
    <dbReference type="NCBI Taxonomy" id="2815321"/>
    <lineage>
        <taxon>Bacteria</taxon>
        <taxon>Bacillati</taxon>
        <taxon>Bacillota</taxon>
        <taxon>Bacilli</taxon>
        <taxon>Lactobacillales</taxon>
        <taxon>Enterococcaceae</taxon>
        <taxon>Enterococcus</taxon>
    </lineage>
</organism>